<evidence type="ECO:0000313" key="3">
    <source>
        <dbReference type="EMBL" id="CAL5980531.1"/>
    </source>
</evidence>
<sequence length="1887" mass="202576">MICLFYVYVHGNENECTNGFQLVENQCQCQSKLSSDGLQCVSKCADIGEALKEQGSQLQISQCHKCDRKASREDDDYCLSIQKLSAMKVCGKYARPDPNTCLTSCICNDTTQVLQADGMNCKCKVGTYFNLYFRSCISCIIGTPDFSQTFCVCPINTYYFSHVSQSCILCSVGSITSSTSNICSCKTDKQYIRSDICAGCGDGSISTADELTCSCSLKINKRFDEFQNKCLDCGTAFSASITYNDRSVCVCGTFGYANINNVSCQQCVSGSIDKNPGATNVAGCRCVNSSYFWSAQNNTCTLCPFGIADNDNNCVCPPNSQPDNVNNSCICYGNYQFDGHNCIACPDNFNVINGICRFNSSANPYCIQQVCPANSVPNANNTNCVCNGNYFYTRSNNTCTLCPWGSTVSNNICAINQYTGIYPLVLCGRHAKPDPSTGNISCVCNDSSLILLSDGLNCQCPSTKYFNTIDRTCLACPSGLNPDGTQLFCVCSSTSYFDLISQSCLSCPTESSSSAIQNECSCKKDKQYIRAEKCAGCGGGATASTADGLSCSCQGKDITRFDEVYNMCMTCGAAFSASITYKDRSTCVCPIGKVNINNDTCQTCVSGSIDKNPGATNVAGCRCVNSSYFWSAQNNTCTLCPFGIADNDNNCVCPPNSQPDNVNNSCICYGNYQFDGHNCIACPDNFNVINGICRFNSSANPYCIQQVCPANSVPNANNTNCVCNGNYFYTRSNNTCTLCPWGSTVSNNICAINQYTGIYPLVLCGRHAKPDPSTGNISCMCNDSSLILLSDGLNCQCPSTKYFNTIDRTCLACPSGLNPDGTQLFCVCSSTSYFDVVTKSCRVCPTDSITSPVQNICNCKKDKAYIRPTNNKCEGCGGGSIASTADGLSCSCDNNKQSVTRFDESQNKCVPCGSAFLGATSYNDRSVCVCGTFGYVNINNVSCQQCVSGSVDKNPGATNVAGCRCINSSYFWSAQNNTCTLCPFGIADNDNNCVCPKYSQINNQNNGCICYGNYVFDGHYCVGSNNCPIGSTASSDNSTCICSGNNYYTGSVCSACPIYSIVVSNICACPQFSMIISNVCVCDYNSYTISNSGGVLTCFKCPSGATPDNTNKTCACPANQFYSSGNNTCTSCLSNSHLDNNECVCDSDSYLSSNASGVLSCFKCPSGATPDNTNKTCACPANQFYSSGNNTCTSCLSNSHLDNNECVCDSDSYLSSNASGVLSCFKCPSGATPDNTNKTCACPANQFYSSGNNTCTSCLSNSHLDNNECVCDSDSYLSSNASGVLSCFKCPSGATPDNINKTCTCPANQFYSSGNNTCTSCLSNSHLDNNECVCDSDSYLSSNASGVLSCFKCPSGATPDNTNKTCACPANQFYSSGNNTCTSCLSNSHLDNNECVCDSDSYLSSNASGVLTCFKCPSGATPDSIIKTCACPANQFYSSGNNTCTSCLSNSHLDNNECVCDSDSYLSSNASGVLTCFKCPSGATPDNTNKTCACPANQFYSSGNNTCEQCPLNSQPNIGQTGCEPIFGAVKINNTYKMCPQSSVPNSNKNSCMCQVENYYFDNISISCNLCSPGQFVSALGNQCTSCQSGYVLNDASTCIPIQQCIGYISLDQTSCVQNCSYNGALYYIDNMNKNCVLKCGVNDIQKNISNILFCVNCQHEIQNSVASADNERCECQNQTMLNLFGNICVSECSTNEFFNSSINQCVCTAFSEIINKTCTCNSTSISFKNTCYQCEPNKVPNVNATRCICEVALSLNGMRCVPECGPNEHIVNKRCMCINDLANGACTPNKAKKDFSFAIMGCLVAVLTIICVLVVFYTRNKIKKSQKKTKPVIDQTQEPVLNENWQIQENDDQFIDEHSDLIDEDDIFEGDEELRRHIQRRIVVEV</sequence>
<reference evidence="2" key="1">
    <citation type="submission" date="2023-06" db="EMBL/GenBank/DDBJ databases">
        <authorList>
            <person name="Kurt Z."/>
        </authorList>
    </citation>
    <scope>NUCLEOTIDE SEQUENCE</scope>
</reference>
<gene>
    <name evidence="2" type="ORF">HINF_LOCUS10952</name>
    <name evidence="3" type="ORF">HINF_LOCUS6219</name>
</gene>
<keyword evidence="1" id="KW-1133">Transmembrane helix</keyword>
<accession>A0AA86TQT7</accession>
<dbReference type="EMBL" id="CAXDID020000012">
    <property type="protein sequence ID" value="CAL5980531.1"/>
    <property type="molecule type" value="Genomic_DNA"/>
</dbReference>
<evidence type="ECO:0000313" key="4">
    <source>
        <dbReference type="Proteomes" id="UP001642409"/>
    </source>
</evidence>
<comment type="caution">
    <text evidence="2">The sequence shown here is derived from an EMBL/GenBank/DDBJ whole genome shotgun (WGS) entry which is preliminary data.</text>
</comment>
<name>A0AA86TQT7_9EUKA</name>
<organism evidence="2">
    <name type="scientific">Hexamita inflata</name>
    <dbReference type="NCBI Taxonomy" id="28002"/>
    <lineage>
        <taxon>Eukaryota</taxon>
        <taxon>Metamonada</taxon>
        <taxon>Diplomonadida</taxon>
        <taxon>Hexamitidae</taxon>
        <taxon>Hexamitinae</taxon>
        <taxon>Hexamita</taxon>
    </lineage>
</organism>
<dbReference type="SUPFAM" id="SSF57184">
    <property type="entry name" value="Growth factor receptor domain"/>
    <property type="match status" value="4"/>
</dbReference>
<keyword evidence="1" id="KW-0812">Transmembrane</keyword>
<dbReference type="InterPro" id="IPR009030">
    <property type="entry name" value="Growth_fac_rcpt_cys_sf"/>
</dbReference>
<keyword evidence="4" id="KW-1185">Reference proteome</keyword>
<dbReference type="SMART" id="SM01411">
    <property type="entry name" value="Ephrin_rec_like"/>
    <property type="match status" value="15"/>
</dbReference>
<dbReference type="Proteomes" id="UP001642409">
    <property type="component" value="Unassembled WGS sequence"/>
</dbReference>
<reference evidence="3 4" key="2">
    <citation type="submission" date="2024-07" db="EMBL/GenBank/DDBJ databases">
        <authorList>
            <person name="Akdeniz Z."/>
        </authorList>
    </citation>
    <scope>NUCLEOTIDE SEQUENCE [LARGE SCALE GENOMIC DNA]</scope>
</reference>
<protein>
    <submittedName>
        <fullName evidence="2">Uncharacterized protein</fullName>
    </submittedName>
</protein>
<feature type="transmembrane region" description="Helical" evidence="1">
    <location>
        <begin position="1796"/>
        <end position="1819"/>
    </location>
</feature>
<keyword evidence="1" id="KW-0472">Membrane</keyword>
<dbReference type="EMBL" id="CATOUU010000279">
    <property type="protein sequence ID" value="CAI9923307.1"/>
    <property type="molecule type" value="Genomic_DNA"/>
</dbReference>
<proteinExistence type="predicted"/>
<evidence type="ECO:0000313" key="2">
    <source>
        <dbReference type="EMBL" id="CAI9923307.1"/>
    </source>
</evidence>
<evidence type="ECO:0000256" key="1">
    <source>
        <dbReference type="SAM" id="Phobius"/>
    </source>
</evidence>